<comment type="caution">
    <text evidence="1">The sequence shown here is derived from an EMBL/GenBank/DDBJ whole genome shotgun (WGS) entry which is preliminary data.</text>
</comment>
<reference evidence="1" key="1">
    <citation type="submission" date="2022-05" db="EMBL/GenBank/DDBJ databases">
        <title>Halomonas geminus sp. nov. and Halomonas llamarensis sp. nov. isolated from high-altitude salars of the Atacama Desert.</title>
        <authorList>
            <person name="Hintersatz C."/>
            <person name="Rojas L.A."/>
            <person name="Wei T.-S."/>
            <person name="Kutschke S."/>
            <person name="Lehmann F."/>
            <person name="Jain R."/>
            <person name="Pollmann K."/>
        </authorList>
    </citation>
    <scope>NUCLEOTIDE SEQUENCE</scope>
    <source>
        <strain evidence="1">ATCH28</strain>
    </source>
</reference>
<sequence length="158" mass="18100">MNHEAFEGSLDICERHAERLRWAMGTLNHRFPVAPEALAEFTPMDLAVVDQFVIRFSKLQDAMGARLLPGVLELTQEPGEFPTFIDKLNRLEKIGAIRSAAQWLRFREMRNQFSHDYPDDPEIQASLLNKAFTLGEELLATLEYVKAFSSRYCMPPQA</sequence>
<proteinExistence type="predicted"/>
<dbReference type="SUPFAM" id="SSF81593">
    <property type="entry name" value="Nucleotidyltransferase substrate binding subunit/domain"/>
    <property type="match status" value="1"/>
</dbReference>
<keyword evidence="2" id="KW-1185">Reference proteome</keyword>
<evidence type="ECO:0000313" key="2">
    <source>
        <dbReference type="Proteomes" id="UP001165369"/>
    </source>
</evidence>
<accession>A0ABT0SXB9</accession>
<dbReference type="EMBL" id="JAMJPK010000001">
    <property type="protein sequence ID" value="MCL7939258.1"/>
    <property type="molecule type" value="Genomic_DNA"/>
</dbReference>
<dbReference type="Proteomes" id="UP001165369">
    <property type="component" value="Unassembled WGS sequence"/>
</dbReference>
<dbReference type="RefSeq" id="WP_250059266.1">
    <property type="nucleotide sequence ID" value="NZ_JAMJPK010000001.1"/>
</dbReference>
<dbReference type="Gene3D" id="1.20.120.330">
    <property type="entry name" value="Nucleotidyltransferases domain 2"/>
    <property type="match status" value="1"/>
</dbReference>
<evidence type="ECO:0000313" key="1">
    <source>
        <dbReference type="EMBL" id="MCL7939258.1"/>
    </source>
</evidence>
<name>A0ABT0SXB9_9GAMM</name>
<protein>
    <submittedName>
        <fullName evidence="1">Uncharacterized protein</fullName>
    </submittedName>
</protein>
<organism evidence="1 2">
    <name type="scientific">Halomonas gemina</name>
    <dbReference type="NCBI Taxonomy" id="2945105"/>
    <lineage>
        <taxon>Bacteria</taxon>
        <taxon>Pseudomonadati</taxon>
        <taxon>Pseudomonadota</taxon>
        <taxon>Gammaproteobacteria</taxon>
        <taxon>Oceanospirillales</taxon>
        <taxon>Halomonadaceae</taxon>
        <taxon>Halomonas</taxon>
    </lineage>
</organism>
<gene>
    <name evidence="1" type="ORF">M8009_02925</name>
</gene>